<keyword evidence="1" id="KW-1133">Transmembrane helix</keyword>
<dbReference type="Proteomes" id="UP000550707">
    <property type="component" value="Unassembled WGS sequence"/>
</dbReference>
<name>A0A7J8BN56_MOLMO</name>
<evidence type="ECO:0000256" key="1">
    <source>
        <dbReference type="SAM" id="Phobius"/>
    </source>
</evidence>
<dbReference type="EMBL" id="JACASF010000023">
    <property type="protein sequence ID" value="KAF6399855.1"/>
    <property type="molecule type" value="Genomic_DNA"/>
</dbReference>
<proteinExistence type="predicted"/>
<gene>
    <name evidence="2" type="ORF">HJG59_010124</name>
</gene>
<dbReference type="InParanoid" id="A0A7J8BN56"/>
<dbReference type="AlphaFoldDB" id="A0A7J8BN56"/>
<accession>A0A7J8BN56</accession>
<reference evidence="2 3" key="1">
    <citation type="journal article" date="2020" name="Nature">
        <title>Six reference-quality genomes reveal evolution of bat adaptations.</title>
        <authorList>
            <person name="Jebb D."/>
            <person name="Huang Z."/>
            <person name="Pippel M."/>
            <person name="Hughes G.M."/>
            <person name="Lavrichenko K."/>
            <person name="Devanna P."/>
            <person name="Winkler S."/>
            <person name="Jermiin L.S."/>
            <person name="Skirmuntt E.C."/>
            <person name="Katzourakis A."/>
            <person name="Burkitt-Gray L."/>
            <person name="Ray D.A."/>
            <person name="Sullivan K.A.M."/>
            <person name="Roscito J.G."/>
            <person name="Kirilenko B.M."/>
            <person name="Davalos L.M."/>
            <person name="Corthals A.P."/>
            <person name="Power M.L."/>
            <person name="Jones G."/>
            <person name="Ransome R.D."/>
            <person name="Dechmann D.K.N."/>
            <person name="Locatelli A.G."/>
            <person name="Puechmaille S.J."/>
            <person name="Fedrigo O."/>
            <person name="Jarvis E.D."/>
            <person name="Hiller M."/>
            <person name="Vernes S.C."/>
            <person name="Myers E.W."/>
            <person name="Teeling E.C."/>
        </authorList>
    </citation>
    <scope>NUCLEOTIDE SEQUENCE [LARGE SCALE GENOMIC DNA]</scope>
    <source>
        <strain evidence="2">MMolMol1</strain>
        <tissue evidence="2">Muscle</tissue>
    </source>
</reference>
<keyword evidence="1" id="KW-0472">Membrane</keyword>
<sequence>MWGNEQSIKNPKSDRPLPVLGRKEQNASCCRWDLRVAQYRRFARCPLRCTTQSRLCRTGDTWEVTLNISVLKILIISGFLFFRLFQLHLRVLLNTKAVPLQFQSNAKLCTINQRNKSKNRCVLRP</sequence>
<feature type="transmembrane region" description="Helical" evidence="1">
    <location>
        <begin position="64"/>
        <end position="85"/>
    </location>
</feature>
<comment type="caution">
    <text evidence="2">The sequence shown here is derived from an EMBL/GenBank/DDBJ whole genome shotgun (WGS) entry which is preliminary data.</text>
</comment>
<keyword evidence="1" id="KW-0812">Transmembrane</keyword>
<protein>
    <submittedName>
        <fullName evidence="2">Uncharacterized protein</fullName>
    </submittedName>
</protein>
<evidence type="ECO:0000313" key="3">
    <source>
        <dbReference type="Proteomes" id="UP000550707"/>
    </source>
</evidence>
<evidence type="ECO:0000313" key="2">
    <source>
        <dbReference type="EMBL" id="KAF6399855.1"/>
    </source>
</evidence>
<keyword evidence="3" id="KW-1185">Reference proteome</keyword>
<organism evidence="2 3">
    <name type="scientific">Molossus molossus</name>
    <name type="common">Pallas' mastiff bat</name>
    <name type="synonym">Vespertilio molossus</name>
    <dbReference type="NCBI Taxonomy" id="27622"/>
    <lineage>
        <taxon>Eukaryota</taxon>
        <taxon>Metazoa</taxon>
        <taxon>Chordata</taxon>
        <taxon>Craniata</taxon>
        <taxon>Vertebrata</taxon>
        <taxon>Euteleostomi</taxon>
        <taxon>Mammalia</taxon>
        <taxon>Eutheria</taxon>
        <taxon>Laurasiatheria</taxon>
        <taxon>Chiroptera</taxon>
        <taxon>Yangochiroptera</taxon>
        <taxon>Molossidae</taxon>
        <taxon>Molossus</taxon>
    </lineage>
</organism>